<reference evidence="2 3" key="1">
    <citation type="submission" date="2018-07" db="EMBL/GenBank/DDBJ databases">
        <title>Freshwater and sediment microbial communities from various areas in North America, analyzing microbe dynamics in response to fracking.</title>
        <authorList>
            <person name="Lamendella R."/>
        </authorList>
    </citation>
    <scope>NUCLEOTIDE SEQUENCE [LARGE SCALE GENOMIC DNA]</scope>
    <source>
        <strain evidence="2 3">160A</strain>
    </source>
</reference>
<dbReference type="AlphaFoldDB" id="A0A368UR55"/>
<keyword evidence="3" id="KW-1185">Reference proteome</keyword>
<evidence type="ECO:0000313" key="2">
    <source>
        <dbReference type="EMBL" id="RCW31318.1"/>
    </source>
</evidence>
<dbReference type="RefSeq" id="WP_181872091.1">
    <property type="nucleotide sequence ID" value="NZ_QPIZ01000018.1"/>
</dbReference>
<dbReference type="Proteomes" id="UP000252733">
    <property type="component" value="Unassembled WGS sequence"/>
</dbReference>
<keyword evidence="1" id="KW-0472">Membrane</keyword>
<name>A0A368UR55_9BACT</name>
<proteinExistence type="predicted"/>
<gene>
    <name evidence="2" type="ORF">DFO77_11834</name>
</gene>
<dbReference type="EMBL" id="QPIZ01000018">
    <property type="protein sequence ID" value="RCW31318.1"/>
    <property type="molecule type" value="Genomic_DNA"/>
</dbReference>
<protein>
    <submittedName>
        <fullName evidence="2">Uncharacterized protein</fullName>
    </submittedName>
</protein>
<evidence type="ECO:0000313" key="3">
    <source>
        <dbReference type="Proteomes" id="UP000252733"/>
    </source>
</evidence>
<feature type="transmembrane region" description="Helical" evidence="1">
    <location>
        <begin position="30"/>
        <end position="47"/>
    </location>
</feature>
<organism evidence="2 3">
    <name type="scientific">Marinilabilia salmonicolor</name>
    <dbReference type="NCBI Taxonomy" id="989"/>
    <lineage>
        <taxon>Bacteria</taxon>
        <taxon>Pseudomonadati</taxon>
        <taxon>Bacteroidota</taxon>
        <taxon>Bacteroidia</taxon>
        <taxon>Marinilabiliales</taxon>
        <taxon>Marinilabiliaceae</taxon>
        <taxon>Marinilabilia</taxon>
    </lineage>
</organism>
<keyword evidence="1" id="KW-1133">Transmembrane helix</keyword>
<accession>A0A368UR55</accession>
<sequence>MKTKLGIVAVLFVVMGFGMVHGGSQTMERIAIGLMGTGIAYLLYLLLSQKKREEQKND</sequence>
<evidence type="ECO:0000256" key="1">
    <source>
        <dbReference type="SAM" id="Phobius"/>
    </source>
</evidence>
<keyword evidence="1" id="KW-0812">Transmembrane</keyword>
<comment type="caution">
    <text evidence="2">The sequence shown here is derived from an EMBL/GenBank/DDBJ whole genome shotgun (WGS) entry which is preliminary data.</text>
</comment>
<feature type="transmembrane region" description="Helical" evidence="1">
    <location>
        <begin position="7"/>
        <end position="24"/>
    </location>
</feature>